<gene>
    <name evidence="1" type="ORF">METZ01_LOCUS231627</name>
</gene>
<accession>A0A382GW31</accession>
<reference evidence="1" key="1">
    <citation type="submission" date="2018-05" db="EMBL/GenBank/DDBJ databases">
        <authorList>
            <person name="Lanie J.A."/>
            <person name="Ng W.-L."/>
            <person name="Kazmierczak K.M."/>
            <person name="Andrzejewski T.M."/>
            <person name="Davidsen T.M."/>
            <person name="Wayne K.J."/>
            <person name="Tettelin H."/>
            <person name="Glass J.I."/>
            <person name="Rusch D."/>
            <person name="Podicherti R."/>
            <person name="Tsui H.-C.T."/>
            <person name="Winkler M.E."/>
        </authorList>
    </citation>
    <scope>NUCLEOTIDE SEQUENCE</scope>
</reference>
<protein>
    <submittedName>
        <fullName evidence="1">Uncharacterized protein</fullName>
    </submittedName>
</protein>
<evidence type="ECO:0000313" key="1">
    <source>
        <dbReference type="EMBL" id="SVB78773.1"/>
    </source>
</evidence>
<dbReference type="AlphaFoldDB" id="A0A382GW31"/>
<dbReference type="EMBL" id="UINC01057525">
    <property type="protein sequence ID" value="SVB78773.1"/>
    <property type="molecule type" value="Genomic_DNA"/>
</dbReference>
<sequence>QWLIWLSLHNLFYSHQSTFHYSHQAETNR</sequence>
<name>A0A382GW31_9ZZZZ</name>
<feature type="non-terminal residue" evidence="1">
    <location>
        <position position="1"/>
    </location>
</feature>
<proteinExistence type="predicted"/>
<organism evidence="1">
    <name type="scientific">marine metagenome</name>
    <dbReference type="NCBI Taxonomy" id="408172"/>
    <lineage>
        <taxon>unclassified sequences</taxon>
        <taxon>metagenomes</taxon>
        <taxon>ecological metagenomes</taxon>
    </lineage>
</organism>